<dbReference type="Pfam" id="PF02027">
    <property type="entry name" value="RolB_RolC"/>
    <property type="match status" value="1"/>
</dbReference>
<dbReference type="EMBL" id="KY000060">
    <property type="protein sequence ID" value="ASK46915.1"/>
    <property type="molecule type" value="Genomic_DNA"/>
</dbReference>
<reference evidence="2" key="1">
    <citation type="submission" date="2016-10" db="EMBL/GenBank/DDBJ databases">
        <title>Agrobacterium Ti plasmids: Classification based on T-DNA and Vir regions organization.</title>
        <authorList>
            <person name="Nabi N."/>
            <person name="Vial L."/>
            <person name="Ben Hafsa A."/>
            <person name="Chapulliot D."/>
            <person name="Berard A."/>
            <person name="Chauveau A."/>
            <person name="Le Paslier M.-C."/>
            <person name="Harzallah Skhiri F."/>
            <person name="Brunel D."/>
            <person name="Nesme X."/>
            <person name="Chaouachi M."/>
        </authorList>
    </citation>
    <scope>NUCLEOTIDE SEQUENCE</scope>
    <source>
        <strain evidence="2">CFBP2407</strain>
        <plasmid evidence="2">pTi_CFBP2407</plasmid>
    </source>
</reference>
<evidence type="ECO:0000259" key="1">
    <source>
        <dbReference type="Pfam" id="PF02027"/>
    </source>
</evidence>
<dbReference type="InterPro" id="IPR006064">
    <property type="entry name" value="Glycosidase"/>
</dbReference>
<sequence length="251" mass="27971">MLHFTHPESGFRCFAKFMQEGMGYVRPIFNVFDLQHLIDPNKAELVLSDARGAYLEFVQVVGSAQSSWVSTLIGHKDFPYDVIGDILTEFATTPCLHGPTLSPLNAIFDAPLMYLYGPLTKMEGYAHKRFYDGSPGRVAVVCTTPPYSKSITRGEMRSCHKIMRSASFVGEDALEAFIAFLPTTSLWRSIRFRLDVLKEQAHIFFSLSSTARFCCEVVSFGRTYFPGDLEESVSSRGIVKNVLGCLGYSAA</sequence>
<evidence type="ECO:0000313" key="2">
    <source>
        <dbReference type="EMBL" id="ASK46915.1"/>
    </source>
</evidence>
<organism evidence="2">
    <name type="scientific">Agrobacterium tumefaciens</name>
    <dbReference type="NCBI Taxonomy" id="358"/>
    <lineage>
        <taxon>Bacteria</taxon>
        <taxon>Pseudomonadati</taxon>
        <taxon>Pseudomonadota</taxon>
        <taxon>Alphaproteobacteria</taxon>
        <taxon>Hyphomicrobiales</taxon>
        <taxon>Rhizobiaceae</taxon>
        <taxon>Rhizobium/Agrobacterium group</taxon>
        <taxon>Agrobacterium</taxon>
        <taxon>Agrobacterium tumefaciens complex</taxon>
    </lineage>
</organism>
<feature type="domain" description="Cytokinin glycosidase" evidence="1">
    <location>
        <begin position="26"/>
        <end position="223"/>
    </location>
</feature>
<accession>A0A2Z2PZF2</accession>
<dbReference type="AlphaFoldDB" id="A0A2Z2PZF2"/>
<proteinExistence type="predicted"/>
<keyword evidence="2" id="KW-0614">Plasmid</keyword>
<geneLocation type="plasmid" evidence="2">
    <name>pTi_CFBP2407</name>
</geneLocation>
<protein>
    <recommendedName>
        <fullName evidence="1">Cytokinin glycosidase domain-containing protein</fullName>
    </recommendedName>
</protein>
<name>A0A2Z2PZF2_AGRTU</name>